<keyword evidence="3" id="KW-1185">Reference proteome</keyword>
<protein>
    <submittedName>
        <fullName evidence="2">Uncharacterized protein</fullName>
    </submittedName>
</protein>
<reference evidence="2 3" key="1">
    <citation type="journal article" date="2018" name="Front. Plant Sci.">
        <title>Red Clover (Trifolium pratense) and Zigzag Clover (T. medium) - A Picture of Genomic Similarities and Differences.</title>
        <authorList>
            <person name="Dluhosova J."/>
            <person name="Istvanek J."/>
            <person name="Nedelnik J."/>
            <person name="Repkova J."/>
        </authorList>
    </citation>
    <scope>NUCLEOTIDE SEQUENCE [LARGE SCALE GENOMIC DNA]</scope>
    <source>
        <strain evidence="3">cv. 10/8</strain>
        <tissue evidence="2">Leaf</tissue>
    </source>
</reference>
<feature type="region of interest" description="Disordered" evidence="1">
    <location>
        <begin position="91"/>
        <end position="110"/>
    </location>
</feature>
<proteinExistence type="predicted"/>
<sequence length="129" mass="14376">MTLSSSLNLPKTEEERTSLGQAQLSLCPCSSSPLLRYKVTYISQQLVVQQSSGSKNLSPSWYCGCEVFSLSISVNINSLFLGPTSKWPRLDNRDRRPVVAMSPDQPTHLHKPMCPTQGSPFFELTRSLE</sequence>
<evidence type="ECO:0000313" key="2">
    <source>
        <dbReference type="EMBL" id="MCI16369.1"/>
    </source>
</evidence>
<evidence type="ECO:0000256" key="1">
    <source>
        <dbReference type="SAM" id="MobiDB-lite"/>
    </source>
</evidence>
<dbReference type="Proteomes" id="UP000265520">
    <property type="component" value="Unassembled WGS sequence"/>
</dbReference>
<dbReference type="EMBL" id="LXQA010100544">
    <property type="protein sequence ID" value="MCI16369.1"/>
    <property type="molecule type" value="Genomic_DNA"/>
</dbReference>
<dbReference type="AlphaFoldDB" id="A0A392PXX6"/>
<accession>A0A392PXX6</accession>
<name>A0A392PXX6_9FABA</name>
<evidence type="ECO:0000313" key="3">
    <source>
        <dbReference type="Proteomes" id="UP000265520"/>
    </source>
</evidence>
<organism evidence="2 3">
    <name type="scientific">Trifolium medium</name>
    <dbReference type="NCBI Taxonomy" id="97028"/>
    <lineage>
        <taxon>Eukaryota</taxon>
        <taxon>Viridiplantae</taxon>
        <taxon>Streptophyta</taxon>
        <taxon>Embryophyta</taxon>
        <taxon>Tracheophyta</taxon>
        <taxon>Spermatophyta</taxon>
        <taxon>Magnoliopsida</taxon>
        <taxon>eudicotyledons</taxon>
        <taxon>Gunneridae</taxon>
        <taxon>Pentapetalae</taxon>
        <taxon>rosids</taxon>
        <taxon>fabids</taxon>
        <taxon>Fabales</taxon>
        <taxon>Fabaceae</taxon>
        <taxon>Papilionoideae</taxon>
        <taxon>50 kb inversion clade</taxon>
        <taxon>NPAAA clade</taxon>
        <taxon>Hologalegina</taxon>
        <taxon>IRL clade</taxon>
        <taxon>Trifolieae</taxon>
        <taxon>Trifolium</taxon>
    </lineage>
</organism>
<comment type="caution">
    <text evidence="2">The sequence shown here is derived from an EMBL/GenBank/DDBJ whole genome shotgun (WGS) entry which is preliminary data.</text>
</comment>